<dbReference type="EMBL" id="VSTH01000136">
    <property type="protein sequence ID" value="TYO62426.1"/>
    <property type="molecule type" value="Genomic_DNA"/>
</dbReference>
<feature type="domain" description="Creatinase N-terminal" evidence="2">
    <location>
        <begin position="18"/>
        <end position="161"/>
    </location>
</feature>
<feature type="domain" description="Peptidase M24" evidence="1">
    <location>
        <begin position="169"/>
        <end position="373"/>
    </location>
</feature>
<dbReference type="Gene3D" id="3.90.230.10">
    <property type="entry name" value="Creatinase/methionine aminopeptidase superfamily"/>
    <property type="match status" value="1"/>
</dbReference>
<reference evidence="3 4" key="1">
    <citation type="submission" date="2019-08" db="EMBL/GenBank/DDBJ databases">
        <title>Bradyrhizobium hipponensis sp. nov., a rhizobium isolated from a Lupinus angustifolius root nodule in Tunisia.</title>
        <authorList>
            <person name="Off K."/>
            <person name="Rejili M."/>
            <person name="Mars M."/>
            <person name="Brachmann A."/>
            <person name="Marin M."/>
        </authorList>
    </citation>
    <scope>NUCLEOTIDE SEQUENCE [LARGE SCALE GENOMIC DNA]</scope>
    <source>
        <strain evidence="4">aSej3</strain>
    </source>
</reference>
<proteinExistence type="predicted"/>
<sequence>MTISKGPQAFPRSEYLRRLTALKSEMVWRGIDALIVNNSCNITYLTGYTARSAYVPQALVVSTHQEEPTFILRRMDAPAAFHQSFLERGNVIGYPENLIANLEKDGFDTVIDFLHELGFAKRGLGLELGELSMKTGQKFKERMPNARIVDCTHAIDWIRSVKSDLEISIMREAAAIADAAIMRAAEVIRPGVREADVMAEIAAALARGANGKAGTDFASMFFCSSPRTGTCHIPWSEDIIREGSQINIELGGVRHGYVSAIMRTFSVGQPSDRLRRLHQAEVSGLEAALNTVRPGATCSDVACAFYRTIEKNGFKKESRCGYAIGIDWREPTASLREGDMTELKPNMTFHLMLGNWIEEDFGYVISETFRVTETGAEALTRAPRKLFELC</sequence>
<keyword evidence="3" id="KW-0645">Protease</keyword>
<evidence type="ECO:0000313" key="3">
    <source>
        <dbReference type="EMBL" id="TYO62426.1"/>
    </source>
</evidence>
<keyword evidence="4" id="KW-1185">Reference proteome</keyword>
<accession>A0A5S4YDD3</accession>
<comment type="caution">
    <text evidence="3">The sequence shown here is derived from an EMBL/GenBank/DDBJ whole genome shotgun (WGS) entry which is preliminary data.</text>
</comment>
<dbReference type="CDD" id="cd01066">
    <property type="entry name" value="APP_MetAP"/>
    <property type="match status" value="1"/>
</dbReference>
<dbReference type="InterPro" id="IPR000587">
    <property type="entry name" value="Creatinase_N"/>
</dbReference>
<evidence type="ECO:0000259" key="1">
    <source>
        <dbReference type="Pfam" id="PF00557"/>
    </source>
</evidence>
<keyword evidence="3" id="KW-0031">Aminopeptidase</keyword>
<protein>
    <submittedName>
        <fullName evidence="3">Aminopeptidase P family protein</fullName>
    </submittedName>
</protein>
<gene>
    <name evidence="3" type="ORF">FXV83_32770</name>
</gene>
<dbReference type="Proteomes" id="UP000324797">
    <property type="component" value="Unassembled WGS sequence"/>
</dbReference>
<dbReference type="GO" id="GO:0004177">
    <property type="term" value="F:aminopeptidase activity"/>
    <property type="evidence" value="ECO:0007669"/>
    <property type="project" value="UniProtKB-KW"/>
</dbReference>
<dbReference type="PANTHER" id="PTHR46112:SF2">
    <property type="entry name" value="XAA-PRO AMINOPEPTIDASE P-RELATED"/>
    <property type="match status" value="1"/>
</dbReference>
<dbReference type="InterPro" id="IPR029149">
    <property type="entry name" value="Creatin/AminoP/Spt16_N"/>
</dbReference>
<dbReference type="Pfam" id="PF01321">
    <property type="entry name" value="Creatinase_N"/>
    <property type="match status" value="1"/>
</dbReference>
<keyword evidence="3" id="KW-0378">Hydrolase</keyword>
<dbReference type="InterPro" id="IPR036005">
    <property type="entry name" value="Creatinase/aminopeptidase-like"/>
</dbReference>
<evidence type="ECO:0000259" key="2">
    <source>
        <dbReference type="Pfam" id="PF01321"/>
    </source>
</evidence>
<dbReference type="SUPFAM" id="SSF55920">
    <property type="entry name" value="Creatinase/aminopeptidase"/>
    <property type="match status" value="1"/>
</dbReference>
<dbReference type="InterPro" id="IPR000994">
    <property type="entry name" value="Pept_M24"/>
</dbReference>
<dbReference type="InterPro" id="IPR050659">
    <property type="entry name" value="Peptidase_M24B"/>
</dbReference>
<dbReference type="SUPFAM" id="SSF53092">
    <property type="entry name" value="Creatinase/prolidase N-terminal domain"/>
    <property type="match status" value="1"/>
</dbReference>
<name>A0A5S4YDD3_9BRAD</name>
<dbReference type="RefSeq" id="WP_148743707.1">
    <property type="nucleotide sequence ID" value="NZ_VSTH01000136.1"/>
</dbReference>
<dbReference type="PANTHER" id="PTHR46112">
    <property type="entry name" value="AMINOPEPTIDASE"/>
    <property type="match status" value="1"/>
</dbReference>
<dbReference type="AlphaFoldDB" id="A0A5S4YDD3"/>
<organism evidence="3 4">
    <name type="scientific">Bradyrhizobium hipponense</name>
    <dbReference type="NCBI Taxonomy" id="2605638"/>
    <lineage>
        <taxon>Bacteria</taxon>
        <taxon>Pseudomonadati</taxon>
        <taxon>Pseudomonadota</taxon>
        <taxon>Alphaproteobacteria</taxon>
        <taxon>Hyphomicrobiales</taxon>
        <taxon>Nitrobacteraceae</taxon>
        <taxon>Bradyrhizobium</taxon>
    </lineage>
</organism>
<evidence type="ECO:0000313" key="4">
    <source>
        <dbReference type="Proteomes" id="UP000324797"/>
    </source>
</evidence>
<dbReference type="Gene3D" id="3.40.350.10">
    <property type="entry name" value="Creatinase/prolidase N-terminal domain"/>
    <property type="match status" value="1"/>
</dbReference>
<dbReference type="Pfam" id="PF00557">
    <property type="entry name" value="Peptidase_M24"/>
    <property type="match status" value="1"/>
</dbReference>